<name>A0ABQ7K7X1_9FUNG</name>
<reference evidence="1 2" key="1">
    <citation type="journal article" date="2020" name="Fungal Divers.">
        <title>Resolving the Mortierellaceae phylogeny through synthesis of multi-gene phylogenetics and phylogenomics.</title>
        <authorList>
            <person name="Vandepol N."/>
            <person name="Liber J."/>
            <person name="Desiro A."/>
            <person name="Na H."/>
            <person name="Kennedy M."/>
            <person name="Barry K."/>
            <person name="Grigoriev I.V."/>
            <person name="Miller A.N."/>
            <person name="O'Donnell K."/>
            <person name="Stajich J.E."/>
            <person name="Bonito G."/>
        </authorList>
    </citation>
    <scope>NUCLEOTIDE SEQUENCE [LARGE SCALE GENOMIC DNA]</scope>
    <source>
        <strain evidence="1 2">AD045</strain>
    </source>
</reference>
<comment type="caution">
    <text evidence="1">The sequence shown here is derived from an EMBL/GenBank/DDBJ whole genome shotgun (WGS) entry which is preliminary data.</text>
</comment>
<evidence type="ECO:0000313" key="1">
    <source>
        <dbReference type="EMBL" id="KAG0292508.1"/>
    </source>
</evidence>
<organism evidence="1 2">
    <name type="scientific">Linnemannia gamsii</name>
    <dbReference type="NCBI Taxonomy" id="64522"/>
    <lineage>
        <taxon>Eukaryota</taxon>
        <taxon>Fungi</taxon>
        <taxon>Fungi incertae sedis</taxon>
        <taxon>Mucoromycota</taxon>
        <taxon>Mortierellomycotina</taxon>
        <taxon>Mortierellomycetes</taxon>
        <taxon>Mortierellales</taxon>
        <taxon>Mortierellaceae</taxon>
        <taxon>Linnemannia</taxon>
    </lineage>
</organism>
<dbReference type="EMBL" id="JAAAIM010000194">
    <property type="protein sequence ID" value="KAG0292508.1"/>
    <property type="molecule type" value="Genomic_DNA"/>
</dbReference>
<accession>A0ABQ7K7X1</accession>
<proteinExistence type="predicted"/>
<protein>
    <submittedName>
        <fullName evidence="1">Uncharacterized protein</fullName>
    </submittedName>
</protein>
<dbReference type="Proteomes" id="UP001194696">
    <property type="component" value="Unassembled WGS sequence"/>
</dbReference>
<sequence>MNEMLEVLEMGNIETDLQLKTLLTKAPALMTLTVNGFTRLWGSPPPVHVPEHAPETEFPAGAPVVRIRQLNGSSLASPQQQLWQQRGLISKAPVRRFGVPVVDSVSGLLSSLLRLRVLEIPREVVKAENILESPWVCLQLEEFWCQIVEVPFLTEEEELQVQQIRQREVTTDTSDQQHARTVKEDELMERSEKCVSTTKLIMAQLSKLTSLKYLSLSPDFRIGDDLFEHRLSAMYVYKSERDGRSYIRYDDYLSIESIDHRLDTADIEWIAKELPRLKEMRGLVKENFVRIEPDPKTDALVTLMRRLRTDVAQRQSFCGYSKAPVKTNFFGSGHIGGLIGSTMYGTRLYM</sequence>
<evidence type="ECO:0000313" key="2">
    <source>
        <dbReference type="Proteomes" id="UP001194696"/>
    </source>
</evidence>
<keyword evidence="2" id="KW-1185">Reference proteome</keyword>
<gene>
    <name evidence="1" type="ORF">BGZ96_004043</name>
</gene>